<gene>
    <name evidence="1" type="ORF">EHS15_01845</name>
</gene>
<dbReference type="EMBL" id="RQHW01000007">
    <property type="protein sequence ID" value="TGN20804.1"/>
    <property type="molecule type" value="Genomic_DNA"/>
</dbReference>
<dbReference type="GO" id="GO:0016740">
    <property type="term" value="F:transferase activity"/>
    <property type="evidence" value="ECO:0007669"/>
    <property type="project" value="UniProtKB-KW"/>
</dbReference>
<keyword evidence="2" id="KW-1185">Reference proteome</keyword>
<protein>
    <submittedName>
        <fullName evidence="1">Nucleotidyl transferase AbiEii/AbiGii toxin family protein</fullName>
    </submittedName>
</protein>
<dbReference type="OrthoDB" id="9780929at2"/>
<proteinExistence type="predicted"/>
<dbReference type="AlphaFoldDB" id="A0A4R9M1Z5"/>
<evidence type="ECO:0000313" key="2">
    <source>
        <dbReference type="Proteomes" id="UP000298058"/>
    </source>
</evidence>
<dbReference type="Gene3D" id="3.10.450.620">
    <property type="entry name" value="JHP933, nucleotidyltransferase-like core domain"/>
    <property type="match status" value="1"/>
</dbReference>
<organism evidence="1 2">
    <name type="scientific">Leptospira idonii</name>
    <dbReference type="NCBI Taxonomy" id="1193500"/>
    <lineage>
        <taxon>Bacteria</taxon>
        <taxon>Pseudomonadati</taxon>
        <taxon>Spirochaetota</taxon>
        <taxon>Spirochaetia</taxon>
        <taxon>Leptospirales</taxon>
        <taxon>Leptospiraceae</taxon>
        <taxon>Leptospira</taxon>
    </lineage>
</organism>
<name>A0A4R9M1Z5_9LEPT</name>
<sequence>MDSAIESMLQRYSCKTVDDYKNALKEITQEIALLGLYRGGFFHHAAFYGGTALRIFYQLDRFSEDLDFSLVKKNKNFRLQDYIRSLEDELGSYGLEMSVEEKNKKNESQIKSAFIKGGTEIHLLKINAIRSLNLGINANEQIRIKLEIDVDPPKKAEYETKYLLEPIPFPVPLFSKPSLFAGKIHAVLCRDWKTRVKGRDFYDYVWYLTQRTPVHLEHLKARMIQSGHLGAKEKLTLESLKGLLRERFRSVSFEQAKKDVLPFIKNPAVLAHWSSDFFIKITDDYLKEGE</sequence>
<reference evidence="1" key="1">
    <citation type="journal article" date="2019" name="PLoS Negl. Trop. Dis.">
        <title>Revisiting the worldwide diversity of Leptospira species in the environment.</title>
        <authorList>
            <person name="Vincent A.T."/>
            <person name="Schiettekatte O."/>
            <person name="Bourhy P."/>
            <person name="Veyrier F.J."/>
            <person name="Picardeau M."/>
        </authorList>
    </citation>
    <scope>NUCLEOTIDE SEQUENCE [LARGE SCALE GENOMIC DNA]</scope>
    <source>
        <strain evidence="1">201300427</strain>
    </source>
</reference>
<dbReference type="Pfam" id="PF08843">
    <property type="entry name" value="AbiEii"/>
    <property type="match status" value="1"/>
</dbReference>
<comment type="caution">
    <text evidence="1">The sequence shown here is derived from an EMBL/GenBank/DDBJ whole genome shotgun (WGS) entry which is preliminary data.</text>
</comment>
<dbReference type="Proteomes" id="UP000298058">
    <property type="component" value="Unassembled WGS sequence"/>
</dbReference>
<accession>A0A4R9M1Z5</accession>
<dbReference type="RefSeq" id="WP_135758839.1">
    <property type="nucleotide sequence ID" value="NZ_RQHW01000007.1"/>
</dbReference>
<evidence type="ECO:0000313" key="1">
    <source>
        <dbReference type="EMBL" id="TGN20804.1"/>
    </source>
</evidence>
<dbReference type="InterPro" id="IPR014942">
    <property type="entry name" value="AbiEii"/>
</dbReference>
<keyword evidence="1" id="KW-0808">Transferase</keyword>